<proteinExistence type="predicted"/>
<evidence type="ECO:0000313" key="2">
    <source>
        <dbReference type="Proteomes" id="UP001321473"/>
    </source>
</evidence>
<protein>
    <submittedName>
        <fullName evidence="1">Uncharacterized protein</fullName>
    </submittedName>
</protein>
<dbReference type="EMBL" id="JARKHS020025912">
    <property type="protein sequence ID" value="KAK8766872.1"/>
    <property type="molecule type" value="Genomic_DNA"/>
</dbReference>
<dbReference type="Proteomes" id="UP001321473">
    <property type="component" value="Unassembled WGS sequence"/>
</dbReference>
<sequence>MVRDVFPRLPLNTPAFDCPASWMTAYALPKCLIKKWRKSVMILHPRKRTLMEEWQCQENVMPALAPTEQPQLKFIRSSQLMISIAFSKNFSRWCLK</sequence>
<dbReference type="AlphaFoldDB" id="A0AAQ4DWN2"/>
<comment type="caution">
    <text evidence="1">The sequence shown here is derived from an EMBL/GenBank/DDBJ whole genome shotgun (WGS) entry which is preliminary data.</text>
</comment>
<name>A0AAQ4DWN2_AMBAM</name>
<evidence type="ECO:0000313" key="1">
    <source>
        <dbReference type="EMBL" id="KAK8766872.1"/>
    </source>
</evidence>
<organism evidence="1 2">
    <name type="scientific">Amblyomma americanum</name>
    <name type="common">Lone star tick</name>
    <dbReference type="NCBI Taxonomy" id="6943"/>
    <lineage>
        <taxon>Eukaryota</taxon>
        <taxon>Metazoa</taxon>
        <taxon>Ecdysozoa</taxon>
        <taxon>Arthropoda</taxon>
        <taxon>Chelicerata</taxon>
        <taxon>Arachnida</taxon>
        <taxon>Acari</taxon>
        <taxon>Parasitiformes</taxon>
        <taxon>Ixodida</taxon>
        <taxon>Ixodoidea</taxon>
        <taxon>Ixodidae</taxon>
        <taxon>Amblyomminae</taxon>
        <taxon>Amblyomma</taxon>
    </lineage>
</organism>
<accession>A0AAQ4DWN2</accession>
<reference evidence="1 2" key="1">
    <citation type="journal article" date="2023" name="Arcadia Sci">
        <title>De novo assembly of a long-read Amblyomma americanum tick genome.</title>
        <authorList>
            <person name="Chou S."/>
            <person name="Poskanzer K.E."/>
            <person name="Rollins M."/>
            <person name="Thuy-Boun P.S."/>
        </authorList>
    </citation>
    <scope>NUCLEOTIDE SEQUENCE [LARGE SCALE GENOMIC DNA]</scope>
    <source>
        <strain evidence="1">F_SG_1</strain>
        <tissue evidence="1">Salivary glands</tissue>
    </source>
</reference>
<gene>
    <name evidence="1" type="ORF">V5799_006346</name>
</gene>
<keyword evidence="2" id="KW-1185">Reference proteome</keyword>